<evidence type="ECO:0000313" key="4">
    <source>
        <dbReference type="Proteomes" id="UP000199035"/>
    </source>
</evidence>
<dbReference type="Gene3D" id="3.40.50.1110">
    <property type="entry name" value="SGNH hydrolase"/>
    <property type="match status" value="1"/>
</dbReference>
<dbReference type="AlphaFoldDB" id="A0A1H3LFC7"/>
<feature type="transmembrane region" description="Helical" evidence="1">
    <location>
        <begin position="34"/>
        <end position="62"/>
    </location>
</feature>
<sequence length="282" mass="31936">MSLLFSKVDAAHEMMKFFYKCIPSVNNDFHRLKSYIYCLFLRFSTAMFLKISTIVLIPALLIQGYAVKKNTRRLPEPDGNRQGTIGAGNPLSILILGDSAAAGVGVQIQEDALLGSILKQLKNQYEVRYMLEATTGYSSAQIIETAQNMSHQHFDVVITSVGVNDITKLTQPKNWIKKQQQLYSEINQKFTPHIIIASGVPPMNLFPALPNPLAWLFGQYAKGMNQALGQFVQKQKNMQWIEYDLVRFKTLNLEMAADGFHPSKEIYALWAEQVAEKIRKIF</sequence>
<keyword evidence="1" id="KW-1133">Transmembrane helix</keyword>
<accession>A0A1H3LFC7</accession>
<proteinExistence type="predicted"/>
<reference evidence="4" key="1">
    <citation type="submission" date="2016-10" db="EMBL/GenBank/DDBJ databases">
        <authorList>
            <person name="Varghese N."/>
            <person name="Submissions S."/>
        </authorList>
    </citation>
    <scope>NUCLEOTIDE SEQUENCE [LARGE SCALE GENOMIC DNA]</scope>
    <source>
        <strain evidence="4">ANC 5109</strain>
    </source>
</reference>
<protein>
    <submittedName>
        <fullName evidence="3">Lysophospholipase L1</fullName>
    </submittedName>
</protein>
<dbReference type="CDD" id="cd01836">
    <property type="entry name" value="FeeA_FeeB_like"/>
    <property type="match status" value="1"/>
</dbReference>
<organism evidence="3 4">
    <name type="scientific">Acinetobacter kyonggiensis</name>
    <dbReference type="NCBI Taxonomy" id="595670"/>
    <lineage>
        <taxon>Bacteria</taxon>
        <taxon>Pseudomonadati</taxon>
        <taxon>Pseudomonadota</taxon>
        <taxon>Gammaproteobacteria</taxon>
        <taxon>Moraxellales</taxon>
        <taxon>Moraxellaceae</taxon>
        <taxon>Acinetobacter</taxon>
    </lineage>
</organism>
<dbReference type="GO" id="GO:0016788">
    <property type="term" value="F:hydrolase activity, acting on ester bonds"/>
    <property type="evidence" value="ECO:0007669"/>
    <property type="project" value="UniProtKB-ARBA"/>
</dbReference>
<dbReference type="InterPro" id="IPR013830">
    <property type="entry name" value="SGNH_hydro"/>
</dbReference>
<dbReference type="EMBL" id="FNPK01000017">
    <property type="protein sequence ID" value="SDY62869.1"/>
    <property type="molecule type" value="Genomic_DNA"/>
</dbReference>
<gene>
    <name evidence="3" type="ORF">SAMN05421643_11748</name>
</gene>
<dbReference type="STRING" id="595670.SAMN05421643_11748"/>
<dbReference type="InterPro" id="IPR036514">
    <property type="entry name" value="SGNH_hydro_sf"/>
</dbReference>
<evidence type="ECO:0000313" key="3">
    <source>
        <dbReference type="EMBL" id="SDY62869.1"/>
    </source>
</evidence>
<evidence type="ECO:0000256" key="1">
    <source>
        <dbReference type="SAM" id="Phobius"/>
    </source>
</evidence>
<keyword evidence="4" id="KW-1185">Reference proteome</keyword>
<keyword evidence="1" id="KW-0812">Transmembrane</keyword>
<evidence type="ECO:0000259" key="2">
    <source>
        <dbReference type="Pfam" id="PF13472"/>
    </source>
</evidence>
<dbReference type="Pfam" id="PF13472">
    <property type="entry name" value="Lipase_GDSL_2"/>
    <property type="match status" value="1"/>
</dbReference>
<keyword evidence="1" id="KW-0472">Membrane</keyword>
<dbReference type="SUPFAM" id="SSF52266">
    <property type="entry name" value="SGNH hydrolase"/>
    <property type="match status" value="1"/>
</dbReference>
<name>A0A1H3LFC7_9GAMM</name>
<dbReference type="Proteomes" id="UP000199035">
    <property type="component" value="Unassembled WGS sequence"/>
</dbReference>
<feature type="domain" description="SGNH hydrolase-type esterase" evidence="2">
    <location>
        <begin position="95"/>
        <end position="269"/>
    </location>
</feature>